<dbReference type="GO" id="GO:0000139">
    <property type="term" value="C:Golgi membrane"/>
    <property type="evidence" value="ECO:0007669"/>
    <property type="project" value="UniProtKB-SubCell"/>
</dbReference>
<dbReference type="Pfam" id="PF03567">
    <property type="entry name" value="Sulfotransfer_2"/>
    <property type="match status" value="1"/>
</dbReference>
<evidence type="ECO:0000256" key="2">
    <source>
        <dbReference type="ARBA" id="ARBA00006339"/>
    </source>
</evidence>
<evidence type="ECO:0000256" key="8">
    <source>
        <dbReference type="ARBA" id="ARBA00023180"/>
    </source>
</evidence>
<organism evidence="10">
    <name type="scientific">Culicoides sonorensis</name>
    <name type="common">Biting midge</name>
    <dbReference type="NCBI Taxonomy" id="179676"/>
    <lineage>
        <taxon>Eukaryota</taxon>
        <taxon>Metazoa</taxon>
        <taxon>Ecdysozoa</taxon>
        <taxon>Arthropoda</taxon>
        <taxon>Hexapoda</taxon>
        <taxon>Insecta</taxon>
        <taxon>Pterygota</taxon>
        <taxon>Neoptera</taxon>
        <taxon>Endopterygota</taxon>
        <taxon>Diptera</taxon>
        <taxon>Nematocera</taxon>
        <taxon>Chironomoidea</taxon>
        <taxon>Ceratopogonidae</taxon>
        <taxon>Ceratopogoninae</taxon>
        <taxon>Culicoides</taxon>
        <taxon>Monoculicoides</taxon>
    </lineage>
</organism>
<reference evidence="10" key="1">
    <citation type="submission" date="2018-07" db="EMBL/GenBank/DDBJ databases">
        <authorList>
            <person name="Quirk P.G."/>
            <person name="Krulwich T.A."/>
        </authorList>
    </citation>
    <scope>NUCLEOTIDE SEQUENCE</scope>
</reference>
<keyword evidence="8 9" id="KW-0325">Glycoprotein</keyword>
<dbReference type="GO" id="GO:0016051">
    <property type="term" value="P:carbohydrate biosynthetic process"/>
    <property type="evidence" value="ECO:0007669"/>
    <property type="project" value="InterPro"/>
</dbReference>
<evidence type="ECO:0000256" key="5">
    <source>
        <dbReference type="ARBA" id="ARBA00022989"/>
    </source>
</evidence>
<keyword evidence="9" id="KW-0735">Signal-anchor</keyword>
<keyword evidence="4 9" id="KW-0812">Transmembrane</keyword>
<evidence type="ECO:0000256" key="1">
    <source>
        <dbReference type="ARBA" id="ARBA00004323"/>
    </source>
</evidence>
<dbReference type="InterPro" id="IPR018011">
    <property type="entry name" value="Carb_sulfotrans_8-10"/>
</dbReference>
<evidence type="ECO:0000256" key="9">
    <source>
        <dbReference type="RuleBase" id="RU364020"/>
    </source>
</evidence>
<dbReference type="EMBL" id="UFQT01000305">
    <property type="protein sequence ID" value="SSX23060.1"/>
    <property type="molecule type" value="Genomic_DNA"/>
</dbReference>
<dbReference type="PANTHER" id="PTHR12137:SF63">
    <property type="entry name" value="CARBOHYDRATE SULFOTRANSFERASE"/>
    <property type="match status" value="1"/>
</dbReference>
<feature type="transmembrane region" description="Helical" evidence="9">
    <location>
        <begin position="21"/>
        <end position="39"/>
    </location>
</feature>
<accession>A0A336LZ33</accession>
<keyword evidence="7 9" id="KW-0472">Membrane</keyword>
<dbReference type="OMA" id="RWLLCQW"/>
<protein>
    <recommendedName>
        <fullName evidence="9">Carbohydrate sulfotransferase</fullName>
        <ecNumber evidence="9">2.8.2.-</ecNumber>
    </recommendedName>
</protein>
<evidence type="ECO:0000313" key="10">
    <source>
        <dbReference type="EMBL" id="SSX23060.1"/>
    </source>
</evidence>
<gene>
    <name evidence="10" type="primary">CSON008104</name>
</gene>
<evidence type="ECO:0000256" key="3">
    <source>
        <dbReference type="ARBA" id="ARBA00022679"/>
    </source>
</evidence>
<keyword evidence="3 9" id="KW-0808">Transferase</keyword>
<name>A0A336LZ33_CULSO</name>
<dbReference type="VEuPathDB" id="VectorBase:CSON008104"/>
<dbReference type="EC" id="2.8.2.-" evidence="9"/>
<dbReference type="InterPro" id="IPR005331">
    <property type="entry name" value="Sulfotransferase"/>
</dbReference>
<proteinExistence type="inferred from homology"/>
<dbReference type="GO" id="GO:0008146">
    <property type="term" value="F:sulfotransferase activity"/>
    <property type="evidence" value="ECO:0007669"/>
    <property type="project" value="InterPro"/>
</dbReference>
<comment type="subcellular location">
    <subcellularLocation>
        <location evidence="1 9">Golgi apparatus membrane</location>
        <topology evidence="1 9">Single-pass type II membrane protein</topology>
    </subcellularLocation>
</comment>
<evidence type="ECO:0000256" key="7">
    <source>
        <dbReference type="ARBA" id="ARBA00023136"/>
    </source>
</evidence>
<dbReference type="AlphaFoldDB" id="A0A336LZ33"/>
<keyword evidence="6 9" id="KW-0333">Golgi apparatus</keyword>
<comment type="similarity">
    <text evidence="2 9">Belongs to the sulfotransferase 2 family.</text>
</comment>
<evidence type="ECO:0000256" key="4">
    <source>
        <dbReference type="ARBA" id="ARBA00022692"/>
    </source>
</evidence>
<dbReference type="PANTHER" id="PTHR12137">
    <property type="entry name" value="CARBOHYDRATE SULFOTRANSFERASE"/>
    <property type="match status" value="1"/>
</dbReference>
<sequence>MKSSNTTCGCIPQCRILKRCFLFFATISILPFGLIYMLSTNDGSYRISKHYEIENDTFESHTHRMAQKSFPPEMEERIEERMNLRSSRLAEKCSYYGLDVHAASTSWMYNFNVLAGYSPEFLKKTKLVPLNLARKKYPRPSVDELIEAQNGSITFLIVRHPFERLLSAYRDKLQFALPHTFHAALGQKIIRKYREKKYQLKPGKYAIRWPTFGEFAEFLIHEYKAKKELDMHWTPITTFCTPCQVKFDIIAKFETLDEDQQYLIHKASLSHLISPQWKNSGKGKNTADLLKKYYSTLTQRQIREIYEIFKYDFELFGYDPQPYFEMAQADYSTVDSAD</sequence>
<evidence type="ECO:0000256" key="6">
    <source>
        <dbReference type="ARBA" id="ARBA00023034"/>
    </source>
</evidence>
<keyword evidence="9" id="KW-0119">Carbohydrate metabolism</keyword>
<keyword evidence="5 9" id="KW-1133">Transmembrane helix</keyword>